<feature type="binding site" evidence="8">
    <location>
        <position position="25"/>
    </location>
    <ligand>
        <name>Mg(2+)</name>
        <dbReference type="ChEBI" id="CHEBI:18420"/>
    </ligand>
</feature>
<dbReference type="GO" id="GO:0046872">
    <property type="term" value="F:metal ion binding"/>
    <property type="evidence" value="ECO:0007669"/>
    <property type="project" value="UniProtKB-KW"/>
</dbReference>
<dbReference type="GO" id="GO:0005737">
    <property type="term" value="C:cytoplasm"/>
    <property type="evidence" value="ECO:0007669"/>
    <property type="project" value="TreeGrafter"/>
</dbReference>
<evidence type="ECO:0000313" key="10">
    <source>
        <dbReference type="Proteomes" id="UP000245946"/>
    </source>
</evidence>
<keyword evidence="1 5" id="KW-0378">Hydrolase</keyword>
<dbReference type="Pfam" id="PF13242">
    <property type="entry name" value="Hydrolase_like"/>
    <property type="match status" value="1"/>
</dbReference>
<evidence type="ECO:0000256" key="7">
    <source>
        <dbReference type="PIRSR" id="PIRSR000915-2"/>
    </source>
</evidence>
<organism evidence="9 10">
    <name type="scientific">Tilletiopsis washingtonensis</name>
    <dbReference type="NCBI Taxonomy" id="58919"/>
    <lineage>
        <taxon>Eukaryota</taxon>
        <taxon>Fungi</taxon>
        <taxon>Dikarya</taxon>
        <taxon>Basidiomycota</taxon>
        <taxon>Ustilaginomycotina</taxon>
        <taxon>Exobasidiomycetes</taxon>
        <taxon>Entylomatales</taxon>
        <taxon>Entylomatales incertae sedis</taxon>
        <taxon>Tilletiopsis</taxon>
    </lineage>
</organism>
<dbReference type="EC" id="3.1.3.41" evidence="3 5"/>
<feature type="active site" description="Nucleophile" evidence="6">
    <location>
        <position position="25"/>
    </location>
</feature>
<feature type="active site" description="Proton donor" evidence="6">
    <location>
        <position position="27"/>
    </location>
</feature>
<dbReference type="NCBIfam" id="TIGR01460">
    <property type="entry name" value="HAD-SF-IIA"/>
    <property type="match status" value="1"/>
</dbReference>
<evidence type="ECO:0000256" key="8">
    <source>
        <dbReference type="PIRSR" id="PIRSR000915-3"/>
    </source>
</evidence>
<feature type="binding site" evidence="8">
    <location>
        <position position="27"/>
    </location>
    <ligand>
        <name>Mg(2+)</name>
        <dbReference type="ChEBI" id="CHEBI:18420"/>
    </ligand>
</feature>
<protein>
    <recommendedName>
        <fullName evidence="4 5">4-nitrophenylphosphatase</fullName>
        <shortName evidence="5">PNPPase</shortName>
        <ecNumber evidence="3 5">3.1.3.41</ecNumber>
    </recommendedName>
</protein>
<feature type="binding site" evidence="8">
    <location>
        <position position="263"/>
    </location>
    <ligand>
        <name>Mg(2+)</name>
        <dbReference type="ChEBI" id="CHEBI:18420"/>
    </ligand>
</feature>
<proteinExistence type="predicted"/>
<dbReference type="PANTHER" id="PTHR19288">
    <property type="entry name" value="4-NITROPHENYLPHOSPHATASE-RELATED"/>
    <property type="match status" value="1"/>
</dbReference>
<evidence type="ECO:0000313" key="9">
    <source>
        <dbReference type="EMBL" id="PWN96191.1"/>
    </source>
</evidence>
<reference evidence="9 10" key="1">
    <citation type="journal article" date="2018" name="Mol. Biol. Evol.">
        <title>Broad Genomic Sampling Reveals a Smut Pathogenic Ancestry of the Fungal Clade Ustilaginomycotina.</title>
        <authorList>
            <person name="Kijpornyongpan T."/>
            <person name="Mondo S.J."/>
            <person name="Barry K."/>
            <person name="Sandor L."/>
            <person name="Lee J."/>
            <person name="Lipzen A."/>
            <person name="Pangilinan J."/>
            <person name="LaButti K."/>
            <person name="Hainaut M."/>
            <person name="Henrissat B."/>
            <person name="Grigoriev I.V."/>
            <person name="Spatafora J.W."/>
            <person name="Aime M.C."/>
        </authorList>
    </citation>
    <scope>NUCLEOTIDE SEQUENCE [LARGE SCALE GENOMIC DNA]</scope>
    <source>
        <strain evidence="9 10">MCA 4186</strain>
    </source>
</reference>
<dbReference type="SUPFAM" id="SSF56784">
    <property type="entry name" value="HAD-like"/>
    <property type="match status" value="1"/>
</dbReference>
<dbReference type="NCBIfam" id="TIGR01452">
    <property type="entry name" value="PGP_euk"/>
    <property type="match status" value="1"/>
</dbReference>
<dbReference type="AlphaFoldDB" id="A0A316Z3Q8"/>
<evidence type="ECO:0000256" key="2">
    <source>
        <dbReference type="ARBA" id="ARBA00050247"/>
    </source>
</evidence>
<evidence type="ECO:0000256" key="5">
    <source>
        <dbReference type="PIRNR" id="PIRNR000915"/>
    </source>
</evidence>
<dbReference type="InterPro" id="IPR006357">
    <property type="entry name" value="HAD-SF_hydro_IIA"/>
</dbReference>
<dbReference type="PANTHER" id="PTHR19288:SF46">
    <property type="entry name" value="HALOACID DEHALOGENASE-LIKE HYDROLASE DOMAIN-CONTAINING PROTEIN 2"/>
    <property type="match status" value="1"/>
</dbReference>
<comment type="catalytic activity">
    <reaction evidence="2 5">
        <text>4-nitrophenyl phosphate + H2O = 4-nitrophenol + phosphate + H(+)</text>
        <dbReference type="Rhea" id="RHEA:21664"/>
        <dbReference type="ChEBI" id="CHEBI:15377"/>
        <dbReference type="ChEBI" id="CHEBI:15378"/>
        <dbReference type="ChEBI" id="CHEBI:43474"/>
        <dbReference type="ChEBI" id="CHEBI:57917"/>
        <dbReference type="ChEBI" id="CHEBI:61146"/>
        <dbReference type="EC" id="3.1.3.41"/>
    </reaction>
</comment>
<dbReference type="OrthoDB" id="413953at2759"/>
<dbReference type="GO" id="GO:0008967">
    <property type="term" value="F:phosphoglycolate phosphatase activity"/>
    <property type="evidence" value="ECO:0007669"/>
    <property type="project" value="TreeGrafter"/>
</dbReference>
<keyword evidence="8" id="KW-0460">Magnesium</keyword>
<evidence type="ECO:0000256" key="6">
    <source>
        <dbReference type="PIRSR" id="PIRSR000915-1"/>
    </source>
</evidence>
<comment type="cofactor">
    <cofactor evidence="8">
        <name>Mg(2+)</name>
        <dbReference type="ChEBI" id="CHEBI:18420"/>
    </cofactor>
    <text evidence="8">Divalent metal ions. Mg(2+) is the most effective.</text>
</comment>
<evidence type="ECO:0000256" key="1">
    <source>
        <dbReference type="ARBA" id="ARBA00022801"/>
    </source>
</evidence>
<gene>
    <name evidence="9" type="ORF">FA09DRAFT_335002</name>
</gene>
<name>A0A316Z3Q8_9BASI</name>
<dbReference type="GO" id="GO:0004035">
    <property type="term" value="F:alkaline phosphatase activity"/>
    <property type="evidence" value="ECO:0007669"/>
    <property type="project" value="TreeGrafter"/>
</dbReference>
<evidence type="ECO:0000256" key="4">
    <source>
        <dbReference type="ARBA" id="ARBA00069197"/>
    </source>
</evidence>
<keyword evidence="8" id="KW-0479">Metal-binding</keyword>
<keyword evidence="10" id="KW-1185">Reference proteome</keyword>
<feature type="binding site" evidence="7">
    <location>
        <position position="238"/>
    </location>
    <ligand>
        <name>substrate</name>
    </ligand>
</feature>
<dbReference type="GeneID" id="37271295"/>
<dbReference type="Pfam" id="PF13344">
    <property type="entry name" value="Hydrolase_6"/>
    <property type="match status" value="1"/>
</dbReference>
<sequence>MPYETLSSASQYEALLDAHDTWLFDCDGVLWSGDEAIAGAVEAVALLRKRGKQVIFVTNNASKSRQALLGKFRKMGIEAETKDVFSSAYASAVYLKHVLKLPEDRSVYVVGMEGIQEELDAVGVRWCGGTSKEDNVFLPPLDFSSLLSPEAIDPKVGAVLCGFDMHLSYIKLAKAFKHITREGAEGEPKAGEEGGGCYFILTNDDSTFPAKGGPWPGAGSLSSPLVFASKRKPLIVGKPHQPMLDCIEAVQPFDKSRALFVGDRLDTDIAFAQHGGIKTLMVLTGISTKAEIDAEGAEIVPDFLMQSIGDLAQL</sequence>
<dbReference type="Gene3D" id="3.40.50.1000">
    <property type="entry name" value="HAD superfamily/HAD-like"/>
    <property type="match status" value="2"/>
</dbReference>
<dbReference type="InterPro" id="IPR023214">
    <property type="entry name" value="HAD_sf"/>
</dbReference>
<dbReference type="FunFam" id="3.40.50.1000:FF:000039">
    <property type="entry name" value="Phosphoglycolate phosphatase"/>
    <property type="match status" value="1"/>
</dbReference>
<dbReference type="EMBL" id="KZ819300">
    <property type="protein sequence ID" value="PWN96191.1"/>
    <property type="molecule type" value="Genomic_DNA"/>
</dbReference>
<evidence type="ECO:0000256" key="3">
    <source>
        <dbReference type="ARBA" id="ARBA00066659"/>
    </source>
</evidence>
<dbReference type="STRING" id="58919.A0A316Z3Q8"/>
<dbReference type="InterPro" id="IPR036412">
    <property type="entry name" value="HAD-like_sf"/>
</dbReference>
<dbReference type="PIRSF" id="PIRSF000915">
    <property type="entry name" value="PGP-type_phosphatase"/>
    <property type="match status" value="1"/>
</dbReference>
<dbReference type="Proteomes" id="UP000245946">
    <property type="component" value="Unassembled WGS sequence"/>
</dbReference>
<dbReference type="RefSeq" id="XP_025596470.1">
    <property type="nucleotide sequence ID" value="XM_025743751.1"/>
</dbReference>
<dbReference type="InterPro" id="IPR006349">
    <property type="entry name" value="PGP_euk"/>
</dbReference>
<accession>A0A316Z3Q8</accession>